<dbReference type="InterPro" id="IPR000608">
    <property type="entry name" value="UBC"/>
</dbReference>
<evidence type="ECO:0000313" key="4">
    <source>
        <dbReference type="Proteomes" id="UP000275408"/>
    </source>
</evidence>
<dbReference type="InterPro" id="IPR016135">
    <property type="entry name" value="UBQ-conjugating_enzyme/RWD"/>
</dbReference>
<feature type="region of interest" description="Disordered" evidence="1">
    <location>
        <begin position="97"/>
        <end position="128"/>
    </location>
</feature>
<name>A0A3M6TFH3_POCDA</name>
<organism evidence="3 4">
    <name type="scientific">Pocillopora damicornis</name>
    <name type="common">Cauliflower coral</name>
    <name type="synonym">Millepora damicornis</name>
    <dbReference type="NCBI Taxonomy" id="46731"/>
    <lineage>
        <taxon>Eukaryota</taxon>
        <taxon>Metazoa</taxon>
        <taxon>Cnidaria</taxon>
        <taxon>Anthozoa</taxon>
        <taxon>Hexacorallia</taxon>
        <taxon>Scleractinia</taxon>
        <taxon>Astrocoeniina</taxon>
        <taxon>Pocilloporidae</taxon>
        <taxon>Pocillopora</taxon>
    </lineage>
</organism>
<dbReference type="Pfam" id="PF00179">
    <property type="entry name" value="UQ_con"/>
    <property type="match status" value="1"/>
</dbReference>
<reference evidence="3 4" key="1">
    <citation type="journal article" date="2018" name="Sci. Rep.">
        <title>Comparative analysis of the Pocillopora damicornis genome highlights role of immune system in coral evolution.</title>
        <authorList>
            <person name="Cunning R."/>
            <person name="Bay R.A."/>
            <person name="Gillette P."/>
            <person name="Baker A.C."/>
            <person name="Traylor-Knowles N."/>
        </authorList>
    </citation>
    <scope>NUCLEOTIDE SEQUENCE [LARGE SCALE GENOMIC DNA]</scope>
    <source>
        <strain evidence="3">RSMAS</strain>
        <tissue evidence="3">Whole animal</tissue>
    </source>
</reference>
<evidence type="ECO:0000313" key="3">
    <source>
        <dbReference type="EMBL" id="RMX40088.1"/>
    </source>
</evidence>
<proteinExistence type="predicted"/>
<dbReference type="STRING" id="46731.A0A3M6TFH3"/>
<sequence length="275" mass="30690">KENLQILTVSCHCCFSVDADTGQVCADFLDDLNRWKEFYSISYMLLSIQMLLPNPVLEDAVNPSAARIFASSPSGFRQTVLDCVLASKRIEAGLKPHTAEEVDLTRMSRKDPEPPARTPDERKKSSKIGKVSFDDYHAMWSGIATTKPVLSSNNPLSEVLKADSNLQATHFGLPQQELHEEIHKQLTEHNAIMYGNFDTGRDGRDLTELKTTRIQLLKQIYLPKQQGHSGGLSGTETPLSRTQTYAPSPAETNARDLEPHDQEVEDLLAWTNTLP</sequence>
<dbReference type="Gene3D" id="3.10.110.10">
    <property type="entry name" value="Ubiquitin Conjugating Enzyme"/>
    <property type="match status" value="1"/>
</dbReference>
<protein>
    <recommendedName>
        <fullName evidence="2">UBC core domain-containing protein</fullName>
    </recommendedName>
</protein>
<comment type="caution">
    <text evidence="3">The sequence shown here is derived from an EMBL/GenBank/DDBJ whole genome shotgun (WGS) entry which is preliminary data.</text>
</comment>
<feature type="domain" description="UBC core" evidence="2">
    <location>
        <begin position="1"/>
        <end position="89"/>
    </location>
</feature>
<evidence type="ECO:0000259" key="2">
    <source>
        <dbReference type="PROSITE" id="PS50127"/>
    </source>
</evidence>
<dbReference type="SUPFAM" id="SSF54495">
    <property type="entry name" value="UBC-like"/>
    <property type="match status" value="1"/>
</dbReference>
<keyword evidence="4" id="KW-1185">Reference proteome</keyword>
<dbReference type="PROSITE" id="PS50127">
    <property type="entry name" value="UBC_2"/>
    <property type="match status" value="1"/>
</dbReference>
<feature type="compositionally biased region" description="Polar residues" evidence="1">
    <location>
        <begin position="234"/>
        <end position="246"/>
    </location>
</feature>
<accession>A0A3M6TFH3</accession>
<dbReference type="OrthoDB" id="9978460at2759"/>
<gene>
    <name evidence="3" type="ORF">pdam_00002300</name>
</gene>
<dbReference type="AlphaFoldDB" id="A0A3M6TFH3"/>
<feature type="compositionally biased region" description="Basic and acidic residues" evidence="1">
    <location>
        <begin position="97"/>
        <end position="123"/>
    </location>
</feature>
<dbReference type="EMBL" id="RCHS01003687">
    <property type="protein sequence ID" value="RMX40088.1"/>
    <property type="molecule type" value="Genomic_DNA"/>
</dbReference>
<feature type="non-terminal residue" evidence="3">
    <location>
        <position position="1"/>
    </location>
</feature>
<feature type="region of interest" description="Disordered" evidence="1">
    <location>
        <begin position="225"/>
        <end position="261"/>
    </location>
</feature>
<dbReference type="Proteomes" id="UP000275408">
    <property type="component" value="Unassembled WGS sequence"/>
</dbReference>
<evidence type="ECO:0000256" key="1">
    <source>
        <dbReference type="SAM" id="MobiDB-lite"/>
    </source>
</evidence>